<accession>A0A1T1DQ66</accession>
<keyword evidence="2 8" id="KW-0645">Protease</keyword>
<evidence type="ECO:0000256" key="7">
    <source>
        <dbReference type="ARBA" id="ARBA00023239"/>
    </source>
</evidence>
<dbReference type="Gene3D" id="3.90.1680.10">
    <property type="entry name" value="SOS response associated peptidase-like"/>
    <property type="match status" value="1"/>
</dbReference>
<evidence type="ECO:0000256" key="4">
    <source>
        <dbReference type="ARBA" id="ARBA00022801"/>
    </source>
</evidence>
<dbReference type="GO" id="GO:0008233">
    <property type="term" value="F:peptidase activity"/>
    <property type="evidence" value="ECO:0007669"/>
    <property type="project" value="UniProtKB-KW"/>
</dbReference>
<dbReference type="EMBL" id="MVIT01000061">
    <property type="protein sequence ID" value="OOV42999.1"/>
    <property type="molecule type" value="Genomic_DNA"/>
</dbReference>
<evidence type="ECO:0000256" key="3">
    <source>
        <dbReference type="ARBA" id="ARBA00022763"/>
    </source>
</evidence>
<dbReference type="Pfam" id="PF02586">
    <property type="entry name" value="SRAP"/>
    <property type="match status" value="1"/>
</dbReference>
<protein>
    <recommendedName>
        <fullName evidence="8">Abasic site processing protein</fullName>
        <ecNumber evidence="8">3.4.-.-</ecNumber>
    </recommendedName>
</protein>
<dbReference type="GO" id="GO:0006508">
    <property type="term" value="P:proteolysis"/>
    <property type="evidence" value="ECO:0007669"/>
    <property type="project" value="UniProtKB-KW"/>
</dbReference>
<sequence length="237" mass="28699">MCYHNSLTEDSQKLENRYNAKFTIQEYKPIYHENGFNHNPRPVITNQSQNQFQNFQWGLIPYWTKTLEDALKYQNNNLNVRTETITEKKSFKEAILKHRCLVPSTGFFEYQEIRKKKYPYRIFLKKEEVFSLAGIFDIWTDPQTQKTHYTFTILTTEANPLMRQIHNSKYRMPLILPKEKETKWIDPDINQIGEIKSIFKIYPDSEMDAYTVKLENDPYKPNRYKYYYPELEQELLF</sequence>
<dbReference type="Proteomes" id="UP000191008">
    <property type="component" value="Unassembled WGS sequence"/>
</dbReference>
<dbReference type="EC" id="3.4.-.-" evidence="8"/>
<name>A0A1T1DQ66_9LEPT</name>
<keyword evidence="4 8" id="KW-0378">Hydrolase</keyword>
<comment type="similarity">
    <text evidence="1 8">Belongs to the SOS response-associated peptidase family.</text>
</comment>
<keyword evidence="7" id="KW-0456">Lyase</keyword>
<organism evidence="9 10">
    <name type="scientific">Leptospira kirschneri serovar Pomona</name>
    <dbReference type="NCBI Taxonomy" id="561005"/>
    <lineage>
        <taxon>Bacteria</taxon>
        <taxon>Pseudomonadati</taxon>
        <taxon>Spirochaetota</taxon>
        <taxon>Spirochaetia</taxon>
        <taxon>Leptospirales</taxon>
        <taxon>Leptospiraceae</taxon>
        <taxon>Leptospira</taxon>
    </lineage>
</organism>
<dbReference type="InterPro" id="IPR036590">
    <property type="entry name" value="SRAP-like"/>
</dbReference>
<evidence type="ECO:0000256" key="1">
    <source>
        <dbReference type="ARBA" id="ARBA00008136"/>
    </source>
</evidence>
<evidence type="ECO:0000256" key="8">
    <source>
        <dbReference type="RuleBase" id="RU364100"/>
    </source>
</evidence>
<evidence type="ECO:0000313" key="9">
    <source>
        <dbReference type="EMBL" id="OOV42999.1"/>
    </source>
</evidence>
<evidence type="ECO:0000256" key="2">
    <source>
        <dbReference type="ARBA" id="ARBA00022670"/>
    </source>
</evidence>
<evidence type="ECO:0000313" key="10">
    <source>
        <dbReference type="Proteomes" id="UP000191008"/>
    </source>
</evidence>
<dbReference type="PANTHER" id="PTHR13604:SF0">
    <property type="entry name" value="ABASIC SITE PROCESSING PROTEIN HMCES"/>
    <property type="match status" value="1"/>
</dbReference>
<dbReference type="AlphaFoldDB" id="A0A1T1DQ66"/>
<dbReference type="InterPro" id="IPR003738">
    <property type="entry name" value="SRAP"/>
</dbReference>
<gene>
    <name evidence="9" type="ORF">B1J93_08430</name>
</gene>
<keyword evidence="5" id="KW-0190">Covalent protein-DNA linkage</keyword>
<dbReference type="RefSeq" id="WP_082292945.1">
    <property type="nucleotide sequence ID" value="NZ_MVIT01000061.1"/>
</dbReference>
<dbReference type="GO" id="GO:0106300">
    <property type="term" value="P:protein-DNA covalent cross-linking repair"/>
    <property type="evidence" value="ECO:0007669"/>
    <property type="project" value="InterPro"/>
</dbReference>
<evidence type="ECO:0000256" key="5">
    <source>
        <dbReference type="ARBA" id="ARBA00023124"/>
    </source>
</evidence>
<keyword evidence="3" id="KW-0227">DNA damage</keyword>
<reference evidence="9 10" key="1">
    <citation type="submission" date="2017-02" db="EMBL/GenBank/DDBJ databases">
        <title>Comparative genomic analysis of Brazilian Leptospira kirschneri strains of different serogroups.</title>
        <authorList>
            <person name="Moreno L.Z."/>
            <person name="Miraglia F."/>
            <person name="Kremer F.S."/>
            <person name="Eslabao M.R."/>
            <person name="Lilenbaum W."/>
            <person name="Dellagostin O.A."/>
            <person name="Moreno A.M."/>
        </authorList>
    </citation>
    <scope>NUCLEOTIDE SEQUENCE [LARGE SCALE GENOMIC DNA]</scope>
    <source>
        <strain evidence="9 10">M110/06</strain>
    </source>
</reference>
<dbReference type="SUPFAM" id="SSF143081">
    <property type="entry name" value="BB1717-like"/>
    <property type="match status" value="1"/>
</dbReference>
<evidence type="ECO:0000256" key="6">
    <source>
        <dbReference type="ARBA" id="ARBA00023125"/>
    </source>
</evidence>
<dbReference type="GO" id="GO:0003697">
    <property type="term" value="F:single-stranded DNA binding"/>
    <property type="evidence" value="ECO:0007669"/>
    <property type="project" value="InterPro"/>
</dbReference>
<dbReference type="GO" id="GO:0016829">
    <property type="term" value="F:lyase activity"/>
    <property type="evidence" value="ECO:0007669"/>
    <property type="project" value="UniProtKB-KW"/>
</dbReference>
<proteinExistence type="inferred from homology"/>
<comment type="caution">
    <text evidence="9">The sequence shown here is derived from an EMBL/GenBank/DDBJ whole genome shotgun (WGS) entry which is preliminary data.</text>
</comment>
<keyword evidence="6" id="KW-0238">DNA-binding</keyword>
<dbReference type="PANTHER" id="PTHR13604">
    <property type="entry name" value="DC12-RELATED"/>
    <property type="match status" value="1"/>
</dbReference>